<organism evidence="1 2">
    <name type="scientific">Paraburkholderia phymatum</name>
    <dbReference type="NCBI Taxonomy" id="148447"/>
    <lineage>
        <taxon>Bacteria</taxon>
        <taxon>Pseudomonadati</taxon>
        <taxon>Pseudomonadota</taxon>
        <taxon>Betaproteobacteria</taxon>
        <taxon>Burkholderiales</taxon>
        <taxon>Burkholderiaceae</taxon>
        <taxon>Paraburkholderia</taxon>
    </lineage>
</organism>
<accession>A0ACC6UA87</accession>
<dbReference type="EC" id="2.3.1.-" evidence="1"/>
<keyword evidence="2" id="KW-1185">Reference proteome</keyword>
<evidence type="ECO:0000313" key="1">
    <source>
        <dbReference type="EMBL" id="MEX3936556.1"/>
    </source>
</evidence>
<dbReference type="EMBL" id="JBFRCH010000034">
    <property type="protein sequence ID" value="MEX3936556.1"/>
    <property type="molecule type" value="Genomic_DNA"/>
</dbReference>
<reference evidence="1" key="1">
    <citation type="submission" date="2024-07" db="EMBL/GenBank/DDBJ databases">
        <title>A survey of Mimosa microsymbionts across Brazilian biomes reveals a high diversity of Paraburkholderia nodulating endemic species, but also that Cupriavidus is common as a symbiont of widespread species.</title>
        <authorList>
            <person name="Rouws L."/>
            <person name="Barauna A."/>
            <person name="Beukes C."/>
            <person name="Rouws J.R.C."/>
            <person name="De Faria S.M."/>
            <person name="Gross E."/>
            <person name="Bueno Dos Reis Junior F."/>
            <person name="Simon M.F."/>
            <person name="Maluk M."/>
            <person name="Odee D.W."/>
            <person name="Kenicer G."/>
            <person name="Young J.P.W."/>
            <person name="Reis V.M."/>
            <person name="Zilli J."/>
            <person name="James E.K."/>
        </authorList>
    </citation>
    <scope>NUCLEOTIDE SEQUENCE</scope>
    <source>
        <strain evidence="1">EG181B</strain>
    </source>
</reference>
<proteinExistence type="predicted"/>
<evidence type="ECO:0000313" key="2">
    <source>
        <dbReference type="Proteomes" id="UP001558850"/>
    </source>
</evidence>
<name>A0ACC6UA87_9BURK</name>
<dbReference type="Proteomes" id="UP001558850">
    <property type="component" value="Unassembled WGS sequence"/>
</dbReference>
<protein>
    <submittedName>
        <fullName evidence="1">Dihydrolipoamide acetyltransferase family protein</fullName>
        <ecNumber evidence="1">2.3.1.-</ecNumber>
    </submittedName>
</protein>
<keyword evidence="1" id="KW-0012">Acyltransferase</keyword>
<gene>
    <name evidence="1" type="ORF">AB4Y32_33100</name>
</gene>
<keyword evidence="1" id="KW-0808">Transferase</keyword>
<sequence length="371" mass="39110">MKIFKLPDLGEGLQEAEIVEWHVKSGDEVRADQPLLSVETAKAIVDIPSPQSGRIAKLFGQTGDIVHLGAPLVAFEGEADDAADAGTVVGHMEVGQHVVQESPAPTTSGVGAGGVIKAIPAARALARKLDVDLSMVTPSGPEGIITAADVQRVAKILGELGPPEVLRGVRRAMAHNMARAHSEVAAATVIDDADIHAWPPRTDVTIRLIRALVAGCRAEPGLNAWFDGHTGRRHVLEKIDLGIAVDLPDGLFVPVLRNVAHRDAADLRGGLDRMRADIRARKIPPEEMRGNTITLSNFGMIAGKYAAPVVVPPTVAILGAGRIHEQVVAAEGVPAVHRILPLSLTFDHRVVTGGEAARFLAATIADLQSAQ</sequence>
<comment type="caution">
    <text evidence="1">The sequence shown here is derived from an EMBL/GenBank/DDBJ whole genome shotgun (WGS) entry which is preliminary data.</text>
</comment>